<dbReference type="InterPro" id="IPR011344">
    <property type="entry name" value="ssDNA-bd"/>
</dbReference>
<sequence>MNNVILVGRLTKDPELKYVGNSQSSVTEFTMAVDRRYKDKDGVKKTDFIKIEMWGKKAEICSKYVTKGKRIGVEGSLLVDNYQTINGENKIFTKVRAYNFNFLDSKYTSDTNKENKHYNATEVFEELEDEIPF</sequence>
<dbReference type="EMBL" id="NOJZ02000009">
    <property type="protein sequence ID" value="RDY23677.1"/>
    <property type="molecule type" value="Genomic_DNA"/>
</dbReference>
<dbReference type="Pfam" id="PF00436">
    <property type="entry name" value="SSB"/>
    <property type="match status" value="1"/>
</dbReference>
<comment type="function">
    <text evidence="2">Plays an important role in DNA replication, recombination and repair. Binds to ssDNA and to an array of partner proteins to recruit them to their sites of action during DNA metabolism.</text>
</comment>
<dbReference type="PANTHER" id="PTHR10302">
    <property type="entry name" value="SINGLE-STRANDED DNA-BINDING PROTEIN"/>
    <property type="match status" value="1"/>
</dbReference>
<name>A0A371IT61_9FIRM</name>
<evidence type="ECO:0000313" key="4">
    <source>
        <dbReference type="EMBL" id="RDY23677.1"/>
    </source>
</evidence>
<evidence type="ECO:0000256" key="1">
    <source>
        <dbReference type="ARBA" id="ARBA00023125"/>
    </source>
</evidence>
<dbReference type="HAMAP" id="MF_00984">
    <property type="entry name" value="SSB"/>
    <property type="match status" value="1"/>
</dbReference>
<reference evidence="4 5" key="1">
    <citation type="journal article" date="2017" name="Genome Announc.">
        <title>Draft Genome Sequence of Romboutsia maritimum sp. nov. Strain CCRI-22766(T), Isolated from Coastal Estuarine Mud.</title>
        <authorList>
            <person name="Maheux A.F."/>
            <person name="Boudreau D.K."/>
            <person name="Berube E."/>
            <person name="Boissinot M."/>
            <person name="Raymond F."/>
            <person name="Brodeur S."/>
            <person name="Corbeil J."/>
            <person name="Brightwell G."/>
            <person name="Broda D."/>
            <person name="Omar R.F."/>
            <person name="Bergeron M.G."/>
        </authorList>
    </citation>
    <scope>NUCLEOTIDE SEQUENCE [LARGE SCALE GENOMIC DNA]</scope>
    <source>
        <strain evidence="4 5">CCRI-22766</strain>
    </source>
</reference>
<dbReference type="GO" id="GO:0009295">
    <property type="term" value="C:nucleoid"/>
    <property type="evidence" value="ECO:0007669"/>
    <property type="project" value="TreeGrafter"/>
</dbReference>
<evidence type="ECO:0000256" key="2">
    <source>
        <dbReference type="HAMAP-Rule" id="MF_00984"/>
    </source>
</evidence>
<dbReference type="GO" id="GO:0006310">
    <property type="term" value="P:DNA recombination"/>
    <property type="evidence" value="ECO:0007669"/>
    <property type="project" value="UniProtKB-UniRule"/>
</dbReference>
<comment type="caution">
    <text evidence="4">The sequence shown here is derived from an EMBL/GenBank/DDBJ whole genome shotgun (WGS) entry which is preliminary data.</text>
</comment>
<dbReference type="PROSITE" id="PS50935">
    <property type="entry name" value="SSB"/>
    <property type="match status" value="1"/>
</dbReference>
<keyword evidence="2" id="KW-0233">DNA recombination</keyword>
<evidence type="ECO:0000256" key="3">
    <source>
        <dbReference type="PIRNR" id="PIRNR002070"/>
    </source>
</evidence>
<feature type="short sequence motif" description="Important for interaction with partner proteins" evidence="2">
    <location>
        <begin position="128"/>
        <end position="133"/>
    </location>
</feature>
<keyword evidence="2" id="KW-0235">DNA replication</keyword>
<keyword evidence="2" id="KW-0234">DNA repair</keyword>
<keyword evidence="2" id="KW-0227">DNA damage</keyword>
<dbReference type="PANTHER" id="PTHR10302:SF27">
    <property type="entry name" value="SINGLE-STRANDED DNA-BINDING PROTEIN"/>
    <property type="match status" value="1"/>
</dbReference>
<dbReference type="GO" id="GO:0006260">
    <property type="term" value="P:DNA replication"/>
    <property type="evidence" value="ECO:0007669"/>
    <property type="project" value="UniProtKB-UniRule"/>
</dbReference>
<dbReference type="RefSeq" id="WP_095405860.1">
    <property type="nucleotide sequence ID" value="NZ_NOJZ02000009.1"/>
</dbReference>
<dbReference type="OrthoDB" id="9809878at2"/>
<evidence type="ECO:0000313" key="5">
    <source>
        <dbReference type="Proteomes" id="UP000243494"/>
    </source>
</evidence>
<comment type="caution">
    <text evidence="2">Lacks conserved residue(s) required for the propagation of feature annotation.</text>
</comment>
<dbReference type="PIRSF" id="PIRSF002070">
    <property type="entry name" value="SSB"/>
    <property type="match status" value="1"/>
</dbReference>
<dbReference type="SUPFAM" id="SSF50249">
    <property type="entry name" value="Nucleic acid-binding proteins"/>
    <property type="match status" value="1"/>
</dbReference>
<organism evidence="4 5">
    <name type="scientific">Romboutsia maritimum</name>
    <dbReference type="NCBI Taxonomy" id="2020948"/>
    <lineage>
        <taxon>Bacteria</taxon>
        <taxon>Bacillati</taxon>
        <taxon>Bacillota</taxon>
        <taxon>Clostridia</taxon>
        <taxon>Peptostreptococcales</taxon>
        <taxon>Peptostreptococcaceae</taxon>
        <taxon>Romboutsia</taxon>
    </lineage>
</organism>
<comment type="subunit">
    <text evidence="2">Homotetramer.</text>
</comment>
<dbReference type="InterPro" id="IPR000424">
    <property type="entry name" value="Primosome_PriB/ssb"/>
</dbReference>
<accession>A0A371IT61</accession>
<dbReference type="AlphaFoldDB" id="A0A371IT61"/>
<gene>
    <name evidence="4" type="primary">ssb</name>
    <name evidence="4" type="ORF">CHF27_007010</name>
</gene>
<dbReference type="GO" id="GO:0003697">
    <property type="term" value="F:single-stranded DNA binding"/>
    <property type="evidence" value="ECO:0007669"/>
    <property type="project" value="UniProtKB-UniRule"/>
</dbReference>
<dbReference type="Proteomes" id="UP000243494">
    <property type="component" value="Unassembled WGS sequence"/>
</dbReference>
<dbReference type="GO" id="GO:0006281">
    <property type="term" value="P:DNA repair"/>
    <property type="evidence" value="ECO:0007669"/>
    <property type="project" value="UniProtKB-UniRule"/>
</dbReference>
<dbReference type="NCBIfam" id="TIGR00621">
    <property type="entry name" value="ssb"/>
    <property type="match status" value="1"/>
</dbReference>
<keyword evidence="1 2" id="KW-0238">DNA-binding</keyword>
<dbReference type="Gene3D" id="2.40.50.140">
    <property type="entry name" value="Nucleic acid-binding proteins"/>
    <property type="match status" value="1"/>
</dbReference>
<keyword evidence="5" id="KW-1185">Reference proteome</keyword>
<dbReference type="InterPro" id="IPR012340">
    <property type="entry name" value="NA-bd_OB-fold"/>
</dbReference>
<protein>
    <recommendedName>
        <fullName evidence="2 3">Single-stranded DNA-binding protein</fullName>
        <shortName evidence="2">SSB</shortName>
    </recommendedName>
</protein>
<dbReference type="CDD" id="cd04496">
    <property type="entry name" value="SSB_OBF"/>
    <property type="match status" value="1"/>
</dbReference>
<proteinExistence type="inferred from homology"/>